<protein>
    <submittedName>
        <fullName evidence="1">Uncharacterized protein</fullName>
    </submittedName>
</protein>
<reference evidence="1" key="1">
    <citation type="submission" date="2022-05" db="EMBL/GenBank/DDBJ databases">
        <title>Chromosome-level genome of Chaenocephalus aceratus.</title>
        <authorList>
            <person name="Park H."/>
        </authorList>
    </citation>
    <scope>NUCLEOTIDE SEQUENCE</scope>
    <source>
        <strain evidence="1">KU_202001</strain>
    </source>
</reference>
<keyword evidence="2" id="KW-1185">Reference proteome</keyword>
<dbReference type="Proteomes" id="UP001057452">
    <property type="component" value="Chromosome 12"/>
</dbReference>
<evidence type="ECO:0000313" key="1">
    <source>
        <dbReference type="EMBL" id="KAI4817123.1"/>
    </source>
</evidence>
<accession>A0ACB9WT98</accession>
<sequence>MCACGTVVLMTYPPSLSPPFSPCRESMVQAEAQVPKVILAGRCSKSSAVAGTVVVEDRGLPGPVGPVGPKGVRCPTCCGVCTFVFLCVCVSPCTSCDVLLSSEIPGVRLSGMLLYGLCGSVDDSYDKSPLSEPLNCLTSSRPPPAAQPLQHAAMSRHAPGGCVRLQSGTCSYLSCQPSPRRGLALPVNMEEGQDGGVHVESRQPHVGGLDATGKAFVGVNGSRSPPAWSPAIWRKLGFQGTLGREDHLDQMENQAIWEPPVQAEFSDLFPNILCPQTLIQKYKAELPPCLPCLLCHMTACDHNVSLVSLVPSSSSRSILGPVAAAACNRRSDYSSAPVSSESIQHSECLLVKLGFLDSKGRSGTEETRASRGGRGYQGSKGNQDHRGSWEREALLEHLDLQAPRVSLVTWDRRERTALKDPRESWGSEVYRGHEECLARRETRPDRTTRPNRTGDDRPFTAQDRVQSISPSTRG</sequence>
<proteinExistence type="predicted"/>
<name>A0ACB9WT98_CHAAC</name>
<comment type="caution">
    <text evidence="1">The sequence shown here is derived from an EMBL/GenBank/DDBJ whole genome shotgun (WGS) entry which is preliminary data.</text>
</comment>
<organism evidence="1 2">
    <name type="scientific">Chaenocephalus aceratus</name>
    <name type="common">Blackfin icefish</name>
    <name type="synonym">Chaenichthys aceratus</name>
    <dbReference type="NCBI Taxonomy" id="36190"/>
    <lineage>
        <taxon>Eukaryota</taxon>
        <taxon>Metazoa</taxon>
        <taxon>Chordata</taxon>
        <taxon>Craniata</taxon>
        <taxon>Vertebrata</taxon>
        <taxon>Euteleostomi</taxon>
        <taxon>Actinopterygii</taxon>
        <taxon>Neopterygii</taxon>
        <taxon>Teleostei</taxon>
        <taxon>Neoteleostei</taxon>
        <taxon>Acanthomorphata</taxon>
        <taxon>Eupercaria</taxon>
        <taxon>Perciformes</taxon>
        <taxon>Notothenioidei</taxon>
        <taxon>Channichthyidae</taxon>
        <taxon>Chaenocephalus</taxon>
    </lineage>
</organism>
<gene>
    <name evidence="1" type="ORF">KUCAC02_009405</name>
</gene>
<dbReference type="EMBL" id="CM043796">
    <property type="protein sequence ID" value="KAI4817123.1"/>
    <property type="molecule type" value="Genomic_DNA"/>
</dbReference>
<evidence type="ECO:0000313" key="2">
    <source>
        <dbReference type="Proteomes" id="UP001057452"/>
    </source>
</evidence>